<evidence type="ECO:0000259" key="3">
    <source>
        <dbReference type="SMART" id="SM01008"/>
    </source>
</evidence>
<dbReference type="Pfam" id="PF20256">
    <property type="entry name" value="MoCoBD_2"/>
    <property type="match status" value="1"/>
</dbReference>
<organism evidence="4 5">
    <name type="scientific">Catenuloplanes nepalensis</name>
    <dbReference type="NCBI Taxonomy" id="587533"/>
    <lineage>
        <taxon>Bacteria</taxon>
        <taxon>Bacillati</taxon>
        <taxon>Actinomycetota</taxon>
        <taxon>Actinomycetes</taxon>
        <taxon>Micromonosporales</taxon>
        <taxon>Micromonosporaceae</taxon>
        <taxon>Catenuloplanes</taxon>
    </lineage>
</organism>
<evidence type="ECO:0000313" key="4">
    <source>
        <dbReference type="EMBL" id="MDP9796117.1"/>
    </source>
</evidence>
<evidence type="ECO:0000313" key="5">
    <source>
        <dbReference type="Proteomes" id="UP001240984"/>
    </source>
</evidence>
<evidence type="ECO:0000256" key="1">
    <source>
        <dbReference type="ARBA" id="ARBA00022505"/>
    </source>
</evidence>
<protein>
    <submittedName>
        <fullName evidence="4">Xanthine dehydrogenase YagR molybdenum-binding subunit</fullName>
        <ecNumber evidence="4">1.17.1.4</ecNumber>
    </submittedName>
</protein>
<dbReference type="EMBL" id="JAUSRA010000001">
    <property type="protein sequence ID" value="MDP9796117.1"/>
    <property type="molecule type" value="Genomic_DNA"/>
</dbReference>
<dbReference type="InterPro" id="IPR016208">
    <property type="entry name" value="Ald_Oxase/xanthine_DH-like"/>
</dbReference>
<evidence type="ECO:0000256" key="2">
    <source>
        <dbReference type="ARBA" id="ARBA00023002"/>
    </source>
</evidence>
<dbReference type="EC" id="1.17.1.4" evidence="4"/>
<dbReference type="GO" id="GO:0004854">
    <property type="term" value="F:xanthine dehydrogenase activity"/>
    <property type="evidence" value="ECO:0007669"/>
    <property type="project" value="UniProtKB-EC"/>
</dbReference>
<dbReference type="InterPro" id="IPR000674">
    <property type="entry name" value="Ald_Oxase/Xan_DH_a/b"/>
</dbReference>
<sequence length="744" mass="78074">MTASPIGREIDRVDGRPKVTGAAEYAADHDLPGLAHAVVVTSTIGRGEILAMDLAAALAAPGVLEIYHPGNNLGLLTPPQNMPPPGMVENYAPLQDTAIRYRGQAIAVVVAETFEQARDAAALVTTTYRTDPPNTSLAANLPGEDAPGPLYNVSVLAPGVGSIDEALAASEVVVESTFHQPIQHHVAMEPHAAVAEWNAAGDRVTIHTGSQGTFATVQLLQLRLGLPAEAIHVICTYTGGGFGSRVPSWNDSILAAGVARRLGRPVKLVMTREQVFTMVGHRGQVDHTVRLGATRTGVLTAVSHDADAELPNVGGWLLVPAHDTTDTLYKTPNLHIGQRLVQLDLPPTWAMRGPNEAPGAFALETAMDELAVATGVDPVELRLRNYATVAPGNGKPFSSKHLADCYREGARRFGWSARRATPRSRTDGQWLIGMGMATAIYPGNRMPVSVSVELCADETAIVSTATSDIGNGAATVVAITGADRLGIPVRKVTARVGDSTLPPGAVAAGSQATASTVPSVLVAADDVVTALIDLAVTDPRSPWHDGARPVYANGRLHGGGHSATFGQLLTAVGRKSIEARATTQLAPETAERFEFHSFGAHFCEVRVNRFTGEPRVTRFTTVVDSGRIINAQAARSQLIGGVIFGIGQALLEHDPLELGTGRLAAANMADYMVPVNADVPDIDVHWLDRPDPHVDGLGARGLGARGLGELGAVGSAAAIGNAVYNATGIRVRETPITLDKLLEV</sequence>
<dbReference type="Pfam" id="PF01315">
    <property type="entry name" value="Ald_Xan_dh_C"/>
    <property type="match status" value="1"/>
</dbReference>
<keyword evidence="5" id="KW-1185">Reference proteome</keyword>
<name>A0ABT9MXG1_9ACTN</name>
<dbReference type="InterPro" id="IPR036856">
    <property type="entry name" value="Ald_Oxase/Xan_DH_a/b_sf"/>
</dbReference>
<comment type="caution">
    <text evidence="4">The sequence shown here is derived from an EMBL/GenBank/DDBJ whole genome shotgun (WGS) entry which is preliminary data.</text>
</comment>
<dbReference type="RefSeq" id="WP_306832464.1">
    <property type="nucleotide sequence ID" value="NZ_JAUSRA010000001.1"/>
</dbReference>
<dbReference type="Gene3D" id="3.90.1170.50">
    <property type="entry name" value="Aldehyde oxidase/xanthine dehydrogenase, a/b hammerhead"/>
    <property type="match status" value="1"/>
</dbReference>
<dbReference type="Pfam" id="PF02738">
    <property type="entry name" value="MoCoBD_1"/>
    <property type="match status" value="1"/>
</dbReference>
<keyword evidence="2 4" id="KW-0560">Oxidoreductase</keyword>
<dbReference type="SMART" id="SM01008">
    <property type="entry name" value="Ald_Xan_dh_C"/>
    <property type="match status" value="1"/>
</dbReference>
<dbReference type="SUPFAM" id="SSF54665">
    <property type="entry name" value="CO dehydrogenase molybdoprotein N-domain-like"/>
    <property type="match status" value="1"/>
</dbReference>
<dbReference type="InterPro" id="IPR046867">
    <property type="entry name" value="AldOxase/xan_DH_MoCoBD2"/>
</dbReference>
<feature type="domain" description="Aldehyde oxidase/xanthine dehydrogenase a/b hammerhead" evidence="3">
    <location>
        <begin position="20"/>
        <end position="132"/>
    </location>
</feature>
<accession>A0ABT9MXG1</accession>
<proteinExistence type="predicted"/>
<keyword evidence="1" id="KW-0500">Molybdenum</keyword>
<dbReference type="PANTHER" id="PTHR11908:SF132">
    <property type="entry name" value="ALDEHYDE OXIDASE 1-RELATED"/>
    <property type="match status" value="1"/>
</dbReference>
<dbReference type="SUPFAM" id="SSF56003">
    <property type="entry name" value="Molybdenum cofactor-binding domain"/>
    <property type="match status" value="1"/>
</dbReference>
<dbReference type="InterPro" id="IPR037165">
    <property type="entry name" value="AldOxase/xan_DH_Mopterin-bd_sf"/>
</dbReference>
<dbReference type="Proteomes" id="UP001240984">
    <property type="component" value="Unassembled WGS sequence"/>
</dbReference>
<dbReference type="InterPro" id="IPR008274">
    <property type="entry name" value="AldOxase/xan_DH_MoCoBD1"/>
</dbReference>
<gene>
    <name evidence="4" type="ORF">J2S43_004629</name>
</gene>
<dbReference type="Gene3D" id="3.30.365.10">
    <property type="entry name" value="Aldehyde oxidase/xanthine dehydrogenase, molybdopterin binding domain"/>
    <property type="match status" value="4"/>
</dbReference>
<reference evidence="4 5" key="1">
    <citation type="submission" date="2023-07" db="EMBL/GenBank/DDBJ databases">
        <title>Sequencing the genomes of 1000 actinobacteria strains.</title>
        <authorList>
            <person name="Klenk H.-P."/>
        </authorList>
    </citation>
    <scope>NUCLEOTIDE SEQUENCE [LARGE SCALE GENOMIC DNA]</scope>
    <source>
        <strain evidence="4 5">DSM 44710</strain>
    </source>
</reference>
<dbReference type="PANTHER" id="PTHR11908">
    <property type="entry name" value="XANTHINE DEHYDROGENASE"/>
    <property type="match status" value="1"/>
</dbReference>